<dbReference type="GO" id="GO:0030313">
    <property type="term" value="C:cell envelope"/>
    <property type="evidence" value="ECO:0007669"/>
    <property type="project" value="UniProtKB-SubCell"/>
</dbReference>
<dbReference type="PROSITE" id="PS51352">
    <property type="entry name" value="THIOREDOXIN_2"/>
    <property type="match status" value="1"/>
</dbReference>
<evidence type="ECO:0000313" key="7">
    <source>
        <dbReference type="Proteomes" id="UP000500961"/>
    </source>
</evidence>
<dbReference type="AlphaFoldDB" id="A0A7D4BAS3"/>
<dbReference type="CDD" id="cd02966">
    <property type="entry name" value="TlpA_like_family"/>
    <property type="match status" value="1"/>
</dbReference>
<evidence type="ECO:0000313" key="6">
    <source>
        <dbReference type="EMBL" id="QKG79620.1"/>
    </source>
</evidence>
<dbReference type="GO" id="GO:0017004">
    <property type="term" value="P:cytochrome complex assembly"/>
    <property type="evidence" value="ECO:0007669"/>
    <property type="project" value="UniProtKB-KW"/>
</dbReference>
<evidence type="ECO:0000256" key="1">
    <source>
        <dbReference type="ARBA" id="ARBA00004196"/>
    </source>
</evidence>
<gene>
    <name evidence="6" type="ORF">FHG85_04870</name>
</gene>
<name>A0A7D4BAS3_9BACT</name>
<keyword evidence="7" id="KW-1185">Reference proteome</keyword>
<dbReference type="PANTHER" id="PTHR42852:SF6">
    <property type="entry name" value="THIOL:DISULFIDE INTERCHANGE PROTEIN DSBE"/>
    <property type="match status" value="1"/>
</dbReference>
<dbReference type="Gene3D" id="3.40.30.10">
    <property type="entry name" value="Glutaredoxin"/>
    <property type="match status" value="1"/>
</dbReference>
<dbReference type="RefSeq" id="WP_173073534.1">
    <property type="nucleotide sequence ID" value="NZ_CP041345.1"/>
</dbReference>
<keyword evidence="4" id="KW-0676">Redox-active center</keyword>
<dbReference type="PROSITE" id="PS51257">
    <property type="entry name" value="PROKAR_LIPOPROTEIN"/>
    <property type="match status" value="1"/>
</dbReference>
<dbReference type="InterPro" id="IPR050553">
    <property type="entry name" value="Thioredoxin_ResA/DsbE_sf"/>
</dbReference>
<dbReference type="Pfam" id="PF08534">
    <property type="entry name" value="Redoxin"/>
    <property type="match status" value="1"/>
</dbReference>
<feature type="domain" description="Thioredoxin" evidence="5">
    <location>
        <begin position="317"/>
        <end position="458"/>
    </location>
</feature>
<sequence>MRKYLIYLTIPAMVACGSKEPKQSTIAGKFSNATDNTILIVSPNDVDTVNLADDGSFSYKLSLAEPAQIKVKYGRMSNILFLQPGDSSYIELDLNNANQVSFTGSNSDINTNIKSRTNNLYNIMRGWRDLFALDVKDFEAKIDSIKNALMAQSDSLKAKSNELAEMEGNRIRYFLLNIRTQYPQYSAYLQGKSFNPDSADYSFLDKVDMNNGEHLSYDDYASLLETYAELRLQKMKDFATLDSMPAEQRLPVLFNMVDSIFTNSKVRDYIKKHFLVDEIQFGEFWKLTNVCNKYVEACSTPLYKKEVQNIMNEKMKIAPGKDAPTFSYKDINGKEYSLADFKGNLVYIDFWATWCGPCRGELPHLDKLEKEYKGKKIVFVKMSLDDDMNAWRKMVTEKKLGGVQLHADGAWSSDAAKNYQIKGIPTFVLIDANGKIVSPSAPRPSSEEIRPLLDQELAKI</sequence>
<dbReference type="InterPro" id="IPR013740">
    <property type="entry name" value="Redoxin"/>
</dbReference>
<protein>
    <submittedName>
        <fullName evidence="6">AhpC/TSA family protein</fullName>
    </submittedName>
</protein>
<dbReference type="GO" id="GO:0016491">
    <property type="term" value="F:oxidoreductase activity"/>
    <property type="evidence" value="ECO:0007669"/>
    <property type="project" value="InterPro"/>
</dbReference>
<dbReference type="KEGG" id="ttz:FHG85_04870"/>
<proteinExistence type="predicted"/>
<dbReference type="PANTHER" id="PTHR42852">
    <property type="entry name" value="THIOL:DISULFIDE INTERCHANGE PROTEIN DSBE"/>
    <property type="match status" value="1"/>
</dbReference>
<keyword evidence="3" id="KW-1015">Disulfide bond</keyword>
<comment type="subcellular location">
    <subcellularLocation>
        <location evidence="1">Cell envelope</location>
    </subcellularLocation>
</comment>
<keyword evidence="2" id="KW-0201">Cytochrome c-type biogenesis</keyword>
<dbReference type="InterPro" id="IPR036249">
    <property type="entry name" value="Thioredoxin-like_sf"/>
</dbReference>
<dbReference type="Proteomes" id="UP000500961">
    <property type="component" value="Chromosome"/>
</dbReference>
<evidence type="ECO:0000259" key="5">
    <source>
        <dbReference type="PROSITE" id="PS51352"/>
    </source>
</evidence>
<evidence type="ECO:0000256" key="3">
    <source>
        <dbReference type="ARBA" id="ARBA00023157"/>
    </source>
</evidence>
<accession>A0A7D4BAS3</accession>
<reference evidence="6 7" key="1">
    <citation type="submission" date="2019-07" db="EMBL/GenBank/DDBJ databases">
        <title>Thalassofilum flectens gen. nov., sp. nov., a novel moderate thermophilic anaerobe from a shallow sea hot spring in Kunashir Island (Russia), representing a new family in the order Bacteroidales, and proposal of Thalassofilacea fam. nov.</title>
        <authorList>
            <person name="Kochetkova T.V."/>
            <person name="Podosokorskaya O.A."/>
            <person name="Novikov A."/>
            <person name="Elcheninov A.G."/>
            <person name="Toshchakov S.V."/>
            <person name="Kublanov I.V."/>
        </authorList>
    </citation>
    <scope>NUCLEOTIDE SEQUENCE [LARGE SCALE GENOMIC DNA]</scope>
    <source>
        <strain evidence="6 7">38-H</strain>
    </source>
</reference>
<dbReference type="EMBL" id="CP041345">
    <property type="protein sequence ID" value="QKG79620.1"/>
    <property type="molecule type" value="Genomic_DNA"/>
</dbReference>
<evidence type="ECO:0000256" key="2">
    <source>
        <dbReference type="ARBA" id="ARBA00022748"/>
    </source>
</evidence>
<organism evidence="6 7">
    <name type="scientific">Tenuifilum thalassicum</name>
    <dbReference type="NCBI Taxonomy" id="2590900"/>
    <lineage>
        <taxon>Bacteria</taxon>
        <taxon>Pseudomonadati</taxon>
        <taxon>Bacteroidota</taxon>
        <taxon>Bacteroidia</taxon>
        <taxon>Bacteroidales</taxon>
        <taxon>Tenuifilaceae</taxon>
        <taxon>Tenuifilum</taxon>
    </lineage>
</organism>
<evidence type="ECO:0000256" key="4">
    <source>
        <dbReference type="ARBA" id="ARBA00023284"/>
    </source>
</evidence>
<dbReference type="SUPFAM" id="SSF52833">
    <property type="entry name" value="Thioredoxin-like"/>
    <property type="match status" value="1"/>
</dbReference>
<dbReference type="InterPro" id="IPR013766">
    <property type="entry name" value="Thioredoxin_domain"/>
</dbReference>